<sequence length="414" mass="44923">MPQINKELLKKIGLGALIVGFAVLMGYLIYRIFFRPIFAPDQGATNTNATPSGTLPPTNTNTNAGVITTNINGEIITVLPAIDTVATGGNTLADRVEIGIPLGAAQTTQGLNYYDPASGQFYRLGSNGEPELLTDDIYQEVENLTWSPDGGTAILEFPDGSNVVYDFNAKKQITLPREMQEFSFAAGGDQIAFKYMTQNREDRWLGVASPDGSESKGVALLGDNADKVIVDYSPSGQVVATVRESLNAFENEIGFVGLNEENFKGIVVSGRGFQPQWSPNGSQLLYSVYNQETEYMPELFIVDALGQDIGRNNLDLGLRTWANKCTFSDTSTLYCAVPESLEYGAGLVPGVAAGTPDRIYKIDTQTGTRSIVANPVNGEGDNTFSVGELFISEDQKYLYFTDQVTGEVRKIKLF</sequence>
<dbReference type="SUPFAM" id="SSF82171">
    <property type="entry name" value="DPP6 N-terminal domain-like"/>
    <property type="match status" value="1"/>
</dbReference>
<keyword evidence="1" id="KW-0812">Transmembrane</keyword>
<dbReference type="EMBL" id="MHKD01000045">
    <property type="protein sequence ID" value="OGY81348.1"/>
    <property type="molecule type" value="Genomic_DNA"/>
</dbReference>
<dbReference type="Proteomes" id="UP000176952">
    <property type="component" value="Unassembled WGS sequence"/>
</dbReference>
<evidence type="ECO:0000313" key="3">
    <source>
        <dbReference type="Proteomes" id="UP000176952"/>
    </source>
</evidence>
<reference evidence="2 3" key="1">
    <citation type="journal article" date="2016" name="Nat. Commun.">
        <title>Thousands of microbial genomes shed light on interconnected biogeochemical processes in an aquifer system.</title>
        <authorList>
            <person name="Anantharaman K."/>
            <person name="Brown C.T."/>
            <person name="Hug L.A."/>
            <person name="Sharon I."/>
            <person name="Castelle C.J."/>
            <person name="Probst A.J."/>
            <person name="Thomas B.C."/>
            <person name="Singh A."/>
            <person name="Wilkins M.J."/>
            <person name="Karaoz U."/>
            <person name="Brodie E.L."/>
            <person name="Williams K.H."/>
            <person name="Hubbard S.S."/>
            <person name="Banfield J.F."/>
        </authorList>
    </citation>
    <scope>NUCLEOTIDE SEQUENCE [LARGE SCALE GENOMIC DNA]</scope>
</reference>
<name>A0A1G2AWS2_9BACT</name>
<protein>
    <recommendedName>
        <fullName evidence="4">SMP-30/Gluconolactonase/LRE-like region domain-containing protein</fullName>
    </recommendedName>
</protein>
<gene>
    <name evidence="2" type="ORF">A3F54_00960</name>
</gene>
<evidence type="ECO:0008006" key="4">
    <source>
        <dbReference type="Google" id="ProtNLM"/>
    </source>
</evidence>
<dbReference type="AlphaFoldDB" id="A0A1G2AWS2"/>
<comment type="caution">
    <text evidence="2">The sequence shown here is derived from an EMBL/GenBank/DDBJ whole genome shotgun (WGS) entry which is preliminary data.</text>
</comment>
<accession>A0A1G2AWS2</accession>
<keyword evidence="1" id="KW-0472">Membrane</keyword>
<organism evidence="2 3">
    <name type="scientific">Candidatus Kerfeldbacteria bacterium RIFCSPHIGHO2_12_FULL_48_17</name>
    <dbReference type="NCBI Taxonomy" id="1798542"/>
    <lineage>
        <taxon>Bacteria</taxon>
        <taxon>Candidatus Kerfeldiibacteriota</taxon>
    </lineage>
</organism>
<evidence type="ECO:0000313" key="2">
    <source>
        <dbReference type="EMBL" id="OGY81348.1"/>
    </source>
</evidence>
<proteinExistence type="predicted"/>
<keyword evidence="1" id="KW-1133">Transmembrane helix</keyword>
<evidence type="ECO:0000256" key="1">
    <source>
        <dbReference type="SAM" id="Phobius"/>
    </source>
</evidence>
<dbReference type="Gene3D" id="2.120.10.30">
    <property type="entry name" value="TolB, C-terminal domain"/>
    <property type="match status" value="1"/>
</dbReference>
<dbReference type="InterPro" id="IPR011042">
    <property type="entry name" value="6-blade_b-propeller_TolB-like"/>
</dbReference>
<dbReference type="STRING" id="1798542.A3F54_00960"/>
<feature type="transmembrane region" description="Helical" evidence="1">
    <location>
        <begin position="12"/>
        <end position="30"/>
    </location>
</feature>